<feature type="transmembrane region" description="Helical" evidence="6">
    <location>
        <begin position="369"/>
        <end position="391"/>
    </location>
</feature>
<keyword evidence="4 6" id="KW-1133">Transmembrane helix</keyword>
<proteinExistence type="predicted"/>
<evidence type="ECO:0000256" key="4">
    <source>
        <dbReference type="ARBA" id="ARBA00022989"/>
    </source>
</evidence>
<evidence type="ECO:0000313" key="9">
    <source>
        <dbReference type="Proteomes" id="UP001596410"/>
    </source>
</evidence>
<dbReference type="EMBL" id="JBHSZV010000032">
    <property type="protein sequence ID" value="MFC7062650.1"/>
    <property type="molecule type" value="Genomic_DNA"/>
</dbReference>
<dbReference type="InterPro" id="IPR051449">
    <property type="entry name" value="ABC-2_transporter_component"/>
</dbReference>
<feature type="transmembrane region" description="Helical" evidence="6">
    <location>
        <begin position="314"/>
        <end position="333"/>
    </location>
</feature>
<evidence type="ECO:0000256" key="1">
    <source>
        <dbReference type="ARBA" id="ARBA00004651"/>
    </source>
</evidence>
<reference evidence="9" key="1">
    <citation type="journal article" date="2019" name="Int. J. Syst. Evol. Microbiol.">
        <title>The Global Catalogue of Microorganisms (GCM) 10K type strain sequencing project: providing services to taxonomists for standard genome sequencing and annotation.</title>
        <authorList>
            <consortium name="The Broad Institute Genomics Platform"/>
            <consortium name="The Broad Institute Genome Sequencing Center for Infectious Disease"/>
            <person name="Wu L."/>
            <person name="Ma J."/>
        </authorList>
    </citation>
    <scope>NUCLEOTIDE SEQUENCE [LARGE SCALE GENOMIC DNA]</scope>
    <source>
        <strain evidence="9">CGMCC 4.1621</strain>
    </source>
</reference>
<evidence type="ECO:0000259" key="7">
    <source>
        <dbReference type="Pfam" id="PF12698"/>
    </source>
</evidence>
<dbReference type="InterPro" id="IPR013525">
    <property type="entry name" value="ABC2_TM"/>
</dbReference>
<keyword evidence="2" id="KW-1003">Cell membrane</keyword>
<dbReference type="PANTHER" id="PTHR30294">
    <property type="entry name" value="MEMBRANE COMPONENT OF ABC TRANSPORTER YHHJ-RELATED"/>
    <property type="match status" value="1"/>
</dbReference>
<feature type="domain" description="ABC-2 type transporter transmembrane" evidence="7">
    <location>
        <begin position="19"/>
        <end position="388"/>
    </location>
</feature>
<feature type="transmembrane region" description="Helical" evidence="6">
    <location>
        <begin position="275"/>
        <end position="302"/>
    </location>
</feature>
<evidence type="ECO:0000256" key="3">
    <source>
        <dbReference type="ARBA" id="ARBA00022692"/>
    </source>
</evidence>
<organism evidence="8 9">
    <name type="scientific">Halobacillus seohaensis</name>
    <dbReference type="NCBI Taxonomy" id="447421"/>
    <lineage>
        <taxon>Bacteria</taxon>
        <taxon>Bacillati</taxon>
        <taxon>Bacillota</taxon>
        <taxon>Bacilli</taxon>
        <taxon>Bacillales</taxon>
        <taxon>Bacillaceae</taxon>
        <taxon>Halobacillus</taxon>
    </lineage>
</organism>
<keyword evidence="5 6" id="KW-0472">Membrane</keyword>
<dbReference type="Pfam" id="PF12698">
    <property type="entry name" value="ABC2_membrane_3"/>
    <property type="match status" value="1"/>
</dbReference>
<keyword evidence="3 6" id="KW-0812">Transmembrane</keyword>
<evidence type="ECO:0000256" key="5">
    <source>
        <dbReference type="ARBA" id="ARBA00023136"/>
    </source>
</evidence>
<sequence>MNKFLIMVAHTFKSRVKSKSFIITTIVTLGLIFLISNIQSIIETFDSGNNGEASPSEVAVISDNEDWANLLGESLSAQANFSVDVNEQSVDEAREQVEEGEYDSAVEVSTGENNLPEATHYKGEDTSSANGEIVQQSLQQMKMAIAAEEAQVDQATLEAINTPVEFNTVLLGGGSTEEEMEQTRGLVYVMLFLLYLSVMMYGSMIATEVATEKSSRVMEILISSVSPVSQMFAKIVGIALLGLLQFSLILGVGYVGVQQNAEEGSFLEGFGLGTIQLDIIAFGILFFILGYFLYATLAATLGSLVSRLEDAQQMIAPMMYLIIIAFFISIFGLNAPDNMFITVTSYVPFFSPLIMFLRIGMLDIPVWEVVLSIAVLVGSILLLALIGARVYKGGVLMYGKSSSLKDIKKAMQLSKKENK</sequence>
<feature type="transmembrane region" description="Helical" evidence="6">
    <location>
        <begin position="21"/>
        <end position="42"/>
    </location>
</feature>
<feature type="transmembrane region" description="Helical" evidence="6">
    <location>
        <begin position="339"/>
        <end position="357"/>
    </location>
</feature>
<protein>
    <submittedName>
        <fullName evidence="8">ABC transporter permease</fullName>
    </submittedName>
</protein>
<dbReference type="Proteomes" id="UP001596410">
    <property type="component" value="Unassembled WGS sequence"/>
</dbReference>
<dbReference type="RefSeq" id="WP_204709507.1">
    <property type="nucleotide sequence ID" value="NZ_JBHSZV010000032.1"/>
</dbReference>
<name>A0ABW2EK37_9BACI</name>
<feature type="transmembrane region" description="Helical" evidence="6">
    <location>
        <begin position="186"/>
        <end position="210"/>
    </location>
</feature>
<gene>
    <name evidence="8" type="ORF">ACFQIC_12380</name>
</gene>
<evidence type="ECO:0000313" key="8">
    <source>
        <dbReference type="EMBL" id="MFC7062650.1"/>
    </source>
</evidence>
<dbReference type="PANTHER" id="PTHR30294:SF29">
    <property type="entry name" value="MULTIDRUG ABC TRANSPORTER PERMEASE YBHS-RELATED"/>
    <property type="match status" value="1"/>
</dbReference>
<comment type="caution">
    <text evidence="8">The sequence shown here is derived from an EMBL/GenBank/DDBJ whole genome shotgun (WGS) entry which is preliminary data.</text>
</comment>
<feature type="transmembrane region" description="Helical" evidence="6">
    <location>
        <begin position="231"/>
        <end position="255"/>
    </location>
</feature>
<accession>A0ABW2EK37</accession>
<keyword evidence="9" id="KW-1185">Reference proteome</keyword>
<evidence type="ECO:0000256" key="6">
    <source>
        <dbReference type="SAM" id="Phobius"/>
    </source>
</evidence>
<evidence type="ECO:0000256" key="2">
    <source>
        <dbReference type="ARBA" id="ARBA00022475"/>
    </source>
</evidence>
<comment type="subcellular location">
    <subcellularLocation>
        <location evidence="1">Cell membrane</location>
        <topology evidence="1">Multi-pass membrane protein</topology>
    </subcellularLocation>
</comment>